<dbReference type="InterPro" id="IPR000086">
    <property type="entry name" value="NUDIX_hydrolase_dom"/>
</dbReference>
<protein>
    <submittedName>
        <fullName evidence="2">NUDIX hydrolase</fullName>
    </submittedName>
</protein>
<keyword evidence="3" id="KW-1185">Reference proteome</keyword>
<proteinExistence type="predicted"/>
<gene>
    <name evidence="2" type="ORF">ACX27_22605</name>
</gene>
<organism evidence="2 3">
    <name type="scientific">Nostoc piscinale CENA21</name>
    <dbReference type="NCBI Taxonomy" id="224013"/>
    <lineage>
        <taxon>Bacteria</taxon>
        <taxon>Bacillati</taxon>
        <taxon>Cyanobacteriota</taxon>
        <taxon>Cyanophyceae</taxon>
        <taxon>Nostocales</taxon>
        <taxon>Nostocaceae</taxon>
        <taxon>Nostoc</taxon>
    </lineage>
</organism>
<dbReference type="STRING" id="224013.ACX27_22605"/>
<dbReference type="GO" id="GO:0016787">
    <property type="term" value="F:hydrolase activity"/>
    <property type="evidence" value="ECO:0007669"/>
    <property type="project" value="UniProtKB-KW"/>
</dbReference>
<dbReference type="PROSITE" id="PS51462">
    <property type="entry name" value="NUDIX"/>
    <property type="match status" value="1"/>
</dbReference>
<dbReference type="OrthoDB" id="7376250at2"/>
<reference evidence="3" key="1">
    <citation type="submission" date="2015-07" db="EMBL/GenBank/DDBJ databases">
        <title>Genome Of Nitrogen-Fixing Cyanobacterium Nostoc piscinale CENA21 From Solimoes/Amazon River Floodplain Sediments And Comparative Genomics To Uncover Biosynthetic Natural Products Potential.</title>
        <authorList>
            <person name="Leao T.F."/>
            <person name="Leao P.N."/>
            <person name="Guimaraes P.I."/>
            <person name="de Melo A.G.C."/>
            <person name="Ramos R.T.J."/>
            <person name="Silva A."/>
            <person name="Fiore M.F."/>
            <person name="Schneider M.P.C."/>
        </authorList>
    </citation>
    <scope>NUCLEOTIDE SEQUENCE [LARGE SCALE GENOMIC DNA]</scope>
    <source>
        <strain evidence="3">CENA21</strain>
    </source>
</reference>
<dbReference type="Pfam" id="PF00293">
    <property type="entry name" value="NUDIX"/>
    <property type="match status" value="1"/>
</dbReference>
<keyword evidence="2" id="KW-0378">Hydrolase</keyword>
<dbReference type="AlphaFoldDB" id="A0A0M4T4M2"/>
<dbReference type="Proteomes" id="UP000062645">
    <property type="component" value="Chromosome"/>
</dbReference>
<dbReference type="SUPFAM" id="SSF55811">
    <property type="entry name" value="Nudix"/>
    <property type="match status" value="1"/>
</dbReference>
<name>A0A0M4T4M2_9NOSO</name>
<sequence>MNKSGEIRVIVLGLIRDGERIFVSEGYDPAKQSIFYRALGGGVDFGETSYAALQREFQEEIQAELTNIRYLGCIENLFIYNNRQGHEIIQLYQCDFADSKFYQLESLIFSESVTHHHRALWVDIARFKSGELRLVPEEFFNYL</sequence>
<evidence type="ECO:0000313" key="3">
    <source>
        <dbReference type="Proteomes" id="UP000062645"/>
    </source>
</evidence>
<dbReference type="KEGG" id="npz:ACX27_22605"/>
<accession>A0A0M4T4M2</accession>
<reference evidence="2 3" key="2">
    <citation type="journal article" date="2016" name="Genome Announc.">
        <title>Draft Genome Sequence of the N2-Fixing Cyanobacterium Nostoc piscinale CENA21, Isolated from the Brazilian Amazon Floodplain.</title>
        <authorList>
            <person name="Leao T."/>
            <person name="Guimaraes P.I."/>
            <person name="de Melo A.G."/>
            <person name="Ramos R.T."/>
            <person name="Leao P.N."/>
            <person name="Silva A."/>
            <person name="Fiore M.F."/>
            <person name="Schneider M.P."/>
        </authorList>
    </citation>
    <scope>NUCLEOTIDE SEQUENCE [LARGE SCALE GENOMIC DNA]</scope>
    <source>
        <strain evidence="2 3">CENA21</strain>
    </source>
</reference>
<dbReference type="EMBL" id="CP012036">
    <property type="protein sequence ID" value="ALF54982.1"/>
    <property type="molecule type" value="Genomic_DNA"/>
</dbReference>
<dbReference type="CDD" id="cd04688">
    <property type="entry name" value="NUDIX_Hydrolase"/>
    <property type="match status" value="1"/>
</dbReference>
<dbReference type="InterPro" id="IPR015797">
    <property type="entry name" value="NUDIX_hydrolase-like_dom_sf"/>
</dbReference>
<dbReference type="PATRIC" id="fig|224013.5.peg.5415"/>
<feature type="domain" description="Nudix hydrolase" evidence="1">
    <location>
        <begin position="5"/>
        <end position="143"/>
    </location>
</feature>
<dbReference type="RefSeq" id="WP_062295741.1">
    <property type="nucleotide sequence ID" value="NZ_CP012036.1"/>
</dbReference>
<evidence type="ECO:0000259" key="1">
    <source>
        <dbReference type="PROSITE" id="PS51462"/>
    </source>
</evidence>
<evidence type="ECO:0000313" key="2">
    <source>
        <dbReference type="EMBL" id="ALF54982.1"/>
    </source>
</evidence>
<dbReference type="Gene3D" id="3.90.79.10">
    <property type="entry name" value="Nucleoside Triphosphate Pyrophosphohydrolase"/>
    <property type="match status" value="1"/>
</dbReference>